<dbReference type="Proteomes" id="UP000295192">
    <property type="component" value="Unassembled WGS sequence"/>
</dbReference>
<evidence type="ECO:0000313" key="3">
    <source>
        <dbReference type="Proteomes" id="UP000295192"/>
    </source>
</evidence>
<dbReference type="STRING" id="7232.A0A484BRV4"/>
<dbReference type="EMBL" id="LSRL02000012">
    <property type="protein sequence ID" value="TDG50962.1"/>
    <property type="molecule type" value="Genomic_DNA"/>
</dbReference>
<comment type="caution">
    <text evidence="2">The sequence shown here is derived from an EMBL/GenBank/DDBJ whole genome shotgun (WGS) entry which is preliminary data.</text>
</comment>
<name>A0A484BRV4_DRONA</name>
<dbReference type="OrthoDB" id="8197438at2759"/>
<gene>
    <name evidence="2" type="ORF">AWZ03_002617</name>
</gene>
<feature type="region of interest" description="Disordered" evidence="1">
    <location>
        <begin position="188"/>
        <end position="208"/>
    </location>
</feature>
<feature type="compositionally biased region" description="Polar residues" evidence="1">
    <location>
        <begin position="115"/>
        <end position="126"/>
    </location>
</feature>
<keyword evidence="3" id="KW-1185">Reference proteome</keyword>
<protein>
    <submittedName>
        <fullName evidence="2">Uncharacterized protein</fullName>
    </submittedName>
</protein>
<sequence>MQNSAVLSRATSKATEKSGVAKTTEPKKNEQSRSQSLNRPPIKRIPVLKKSALGLSVVHKTNTNNNNNTKNANNNENDDNDTTKATANTSDANSNQSITDNSNNNNIDNNNTENKTLALSLPTSPGLSVGSATSATSISRRTDADSEDAPPKTKTKFTRPRMNQLTEQRINRLRSSAADGINLSVVRSHSEAPASHAKRKGDQTSSQTSICVRMQEDGVEPLPCPQALETLQRGLEDMQSEFMRKAADFRGKGHGYTYKLVAIVHNDNCKVLVHRDDLLAMPKNLPAHSLNDFRNLCHNTLKEGVWFIFEQIASVQSEENSLLTVRQEELRRQLDGHLNNKLALVDNELMELCKAAGSDESAKLRAQIYELTEVNNELVSANSKLEMDVVDIRRQRDELKTSLEISQKRSDDLALDLANKNILLVEKAGALEDVMAEVKNLKKTNKILQQRQRESDNNIDCIRLSKEKLLSRIEDLEKQVLEAQSECLILQKKVDELMEDLAEKETIMAEQRAQLQDQELTKTLRSESSNEPDPDMEQLCDLQAELERQQMRLAEQEQTEQALRMELEQKQDELNKAELKVSRLEEQNEHHRQVLAVRGERINYLDQEMKQRELESNRKLNEIMAQTSDKNTLITQMTNELAATNEQFQNLCSKLTAKQTKLRSQEHVIKLLEESNERSVKLHTKLGEKNAMLKDELDHLRRTVNNLMLANDVNAAPDVPELVLE</sequence>
<feature type="compositionally biased region" description="Low complexity" evidence="1">
    <location>
        <begin position="61"/>
        <end position="75"/>
    </location>
</feature>
<feature type="region of interest" description="Disordered" evidence="1">
    <location>
        <begin position="59"/>
        <end position="165"/>
    </location>
</feature>
<accession>A0A484BRV4</accession>
<reference evidence="2 3" key="1">
    <citation type="journal article" date="2019" name="J. Hered.">
        <title>An Improved Genome Assembly for Drosophila navojoa, the Basal Species in the mojavensis Cluster.</title>
        <authorList>
            <person name="Vanderlinde T."/>
            <person name="Dupim E.G."/>
            <person name="Nazario-Yepiz N.O."/>
            <person name="Carvalho A.B."/>
        </authorList>
    </citation>
    <scope>NUCLEOTIDE SEQUENCE [LARGE SCALE GENOMIC DNA]</scope>
    <source>
        <strain evidence="2">Navoj_Jal97</strain>
        <tissue evidence="2">Whole organism</tissue>
    </source>
</reference>
<feature type="compositionally biased region" description="Polar residues" evidence="1">
    <location>
        <begin position="1"/>
        <end position="13"/>
    </location>
</feature>
<dbReference type="OMA" id="KTPICKT"/>
<dbReference type="AlphaFoldDB" id="A0A484BRV4"/>
<organism evidence="2 3">
    <name type="scientific">Drosophila navojoa</name>
    <name type="common">Fruit fly</name>
    <dbReference type="NCBI Taxonomy" id="7232"/>
    <lineage>
        <taxon>Eukaryota</taxon>
        <taxon>Metazoa</taxon>
        <taxon>Ecdysozoa</taxon>
        <taxon>Arthropoda</taxon>
        <taxon>Hexapoda</taxon>
        <taxon>Insecta</taxon>
        <taxon>Pterygota</taxon>
        <taxon>Neoptera</taxon>
        <taxon>Endopterygota</taxon>
        <taxon>Diptera</taxon>
        <taxon>Brachycera</taxon>
        <taxon>Muscomorpha</taxon>
        <taxon>Ephydroidea</taxon>
        <taxon>Drosophilidae</taxon>
        <taxon>Drosophila</taxon>
    </lineage>
</organism>
<evidence type="ECO:0000256" key="1">
    <source>
        <dbReference type="SAM" id="MobiDB-lite"/>
    </source>
</evidence>
<proteinExistence type="predicted"/>
<evidence type="ECO:0000313" key="2">
    <source>
        <dbReference type="EMBL" id="TDG50962.1"/>
    </source>
</evidence>
<feature type="compositionally biased region" description="Low complexity" evidence="1">
    <location>
        <begin position="83"/>
        <end position="114"/>
    </location>
</feature>
<feature type="region of interest" description="Disordered" evidence="1">
    <location>
        <begin position="1"/>
        <end position="47"/>
    </location>
</feature>
<feature type="region of interest" description="Disordered" evidence="1">
    <location>
        <begin position="517"/>
        <end position="536"/>
    </location>
</feature>